<protein>
    <recommendedName>
        <fullName evidence="1">SusE outer membrane protein domain-containing protein</fullName>
    </recommendedName>
</protein>
<dbReference type="STRING" id="1333662.LPB303_12035"/>
<reference evidence="2 3" key="1">
    <citation type="submission" date="2016-02" db="EMBL/GenBank/DDBJ databases">
        <title>Draft genome sequence of Polaribacter atrinae KACC17473.</title>
        <authorList>
            <person name="Shin S.-K."/>
            <person name="Yi H."/>
        </authorList>
    </citation>
    <scope>NUCLEOTIDE SEQUENCE [LARGE SCALE GENOMIC DNA]</scope>
    <source>
        <strain evidence="2 3">KACC 17473</strain>
    </source>
</reference>
<evidence type="ECO:0000259" key="1">
    <source>
        <dbReference type="Pfam" id="PF14292"/>
    </source>
</evidence>
<dbReference type="RefSeq" id="WP_068450515.1">
    <property type="nucleotide sequence ID" value="NZ_CANKUV010000022.1"/>
</dbReference>
<dbReference type="Proteomes" id="UP000076923">
    <property type="component" value="Unassembled WGS sequence"/>
</dbReference>
<evidence type="ECO:0000313" key="3">
    <source>
        <dbReference type="Proteomes" id="UP000076923"/>
    </source>
</evidence>
<comment type="caution">
    <text evidence="2">The sequence shown here is derived from an EMBL/GenBank/DDBJ whole genome shotgun (WGS) entry which is preliminary data.</text>
</comment>
<dbReference type="EMBL" id="LVWE01000050">
    <property type="protein sequence ID" value="OAD44374.1"/>
    <property type="molecule type" value="Genomic_DNA"/>
</dbReference>
<keyword evidence="3" id="KW-1185">Reference proteome</keyword>
<dbReference type="Pfam" id="PF14292">
    <property type="entry name" value="SusE"/>
    <property type="match status" value="1"/>
</dbReference>
<dbReference type="InterPro" id="IPR025970">
    <property type="entry name" value="SusE"/>
</dbReference>
<feature type="domain" description="SusE outer membrane protein" evidence="1">
    <location>
        <begin position="38"/>
        <end position="119"/>
    </location>
</feature>
<dbReference type="AlphaFoldDB" id="A0A176T8S2"/>
<dbReference type="PROSITE" id="PS51257">
    <property type="entry name" value="PROKAR_LIPOPROTEIN"/>
    <property type="match status" value="1"/>
</dbReference>
<dbReference type="Gene3D" id="2.60.40.3620">
    <property type="match status" value="2"/>
</dbReference>
<accession>A0A176T8S2</accession>
<proteinExistence type="predicted"/>
<evidence type="ECO:0000313" key="2">
    <source>
        <dbReference type="EMBL" id="OAD44374.1"/>
    </source>
</evidence>
<name>A0A176T8S2_9FLAO</name>
<dbReference type="OrthoDB" id="975117at2"/>
<gene>
    <name evidence="2" type="ORF">LPB303_12035</name>
</gene>
<organism evidence="2 3">
    <name type="scientific">Polaribacter atrinae</name>
    <dbReference type="NCBI Taxonomy" id="1333662"/>
    <lineage>
        <taxon>Bacteria</taxon>
        <taxon>Pseudomonadati</taxon>
        <taxon>Bacteroidota</taxon>
        <taxon>Flavobacteriia</taxon>
        <taxon>Flavobacteriales</taxon>
        <taxon>Flavobacteriaceae</taxon>
    </lineage>
</organism>
<sequence>MKKLLLKSLAIIILITFYSCEEENAPIFVAQPDVDGIIFTNSFASNYLISEATKENIGDRLIWESADFGVTTNVTYEIQGSIDPTFSTFTIIGTTNENNFPVTISNFLDFAKELGLDADPSTTDSAGLANNVGQFFVRIKANVGTTDNLTTYSEFETINITWLEDIPTNTCNSLYVLGEGITDIGWNFPGIELTCDTNVLKAKARLGNANFRFFTTVGDWDSGLDYKYFENEGYTIDANLENAGDNFSFIGTPGIYTITIDDANKTIQLEASSSLWAVGDAVPGGWSFSGETVEFTENTPDIWSASIELNNNIFRFFQTFGTYDTNNNFQFYIDQGFTIDSNFESDGGPDANFNFIGTAGTYNLTINAVEKTITLN</sequence>